<sequence length="65" mass="7958">MKVDVEQMSQRLARDPNISDYDFWRALKSLEDELYQIRNRRRPIPIDLIFARAILRRAQETRRRA</sequence>
<dbReference type="RefSeq" id="WP_261515742.1">
    <property type="nucleotide sequence ID" value="NZ_JAODNV010000011.1"/>
</dbReference>
<comment type="caution">
    <text evidence="1">The sequence shown here is derived from an EMBL/GenBank/DDBJ whole genome shotgun (WGS) entry which is preliminary data.</text>
</comment>
<dbReference type="AlphaFoldDB" id="A0A9X2X8T9"/>
<gene>
    <name evidence="1" type="ORF">NYR54_11210</name>
</gene>
<evidence type="ECO:0000313" key="2">
    <source>
        <dbReference type="Proteomes" id="UP001149009"/>
    </source>
</evidence>
<organism evidence="1 2">
    <name type="scientific">Chelativorans petroleitrophicus</name>
    <dbReference type="NCBI Taxonomy" id="2975484"/>
    <lineage>
        <taxon>Bacteria</taxon>
        <taxon>Pseudomonadati</taxon>
        <taxon>Pseudomonadota</taxon>
        <taxon>Alphaproteobacteria</taxon>
        <taxon>Hyphomicrobiales</taxon>
        <taxon>Phyllobacteriaceae</taxon>
        <taxon>Chelativorans</taxon>
    </lineage>
</organism>
<name>A0A9X2X8T9_9HYPH</name>
<keyword evidence="2" id="KW-1185">Reference proteome</keyword>
<reference evidence="1" key="1">
    <citation type="submission" date="2022-08" db="EMBL/GenBank/DDBJ databases">
        <title>Chelativorans sichuanense sp. nov., a paraffin oil-degrading bacterium isolated from a mixture of oil-based drill cuttings and paddy soil.</title>
        <authorList>
            <person name="Yu J."/>
            <person name="Liu H."/>
            <person name="Chen Q."/>
        </authorList>
    </citation>
    <scope>NUCLEOTIDE SEQUENCE</scope>
    <source>
        <strain evidence="1">SCAU 2101</strain>
    </source>
</reference>
<evidence type="ECO:0000313" key="1">
    <source>
        <dbReference type="EMBL" id="MCT8990853.1"/>
    </source>
</evidence>
<dbReference type="EMBL" id="JAODNV010000011">
    <property type="protein sequence ID" value="MCT8990853.1"/>
    <property type="molecule type" value="Genomic_DNA"/>
</dbReference>
<accession>A0A9X2X8T9</accession>
<proteinExistence type="predicted"/>
<dbReference type="Proteomes" id="UP001149009">
    <property type="component" value="Unassembled WGS sequence"/>
</dbReference>
<protein>
    <submittedName>
        <fullName evidence="1">Uncharacterized protein</fullName>
    </submittedName>
</protein>